<organism evidence="2 3">
    <name type="scientific">Parageobacillus thermoglucosidasius</name>
    <name type="common">Geobacillus thermoglucosidasius</name>
    <dbReference type="NCBI Taxonomy" id="1426"/>
    <lineage>
        <taxon>Bacteria</taxon>
        <taxon>Bacillati</taxon>
        <taxon>Bacillota</taxon>
        <taxon>Bacilli</taxon>
        <taxon>Bacillales</taxon>
        <taxon>Anoxybacillaceae</taxon>
        <taxon>Parageobacillus</taxon>
    </lineage>
</organism>
<protein>
    <submittedName>
        <fullName evidence="2">Uncharacterized protein</fullName>
    </submittedName>
</protein>
<feature type="transmembrane region" description="Helical" evidence="1">
    <location>
        <begin position="54"/>
        <end position="71"/>
    </location>
</feature>
<proteinExistence type="predicted"/>
<dbReference type="GeneID" id="56926390"/>
<evidence type="ECO:0000313" key="2">
    <source>
        <dbReference type="EMBL" id="ANZ30967.1"/>
    </source>
</evidence>
<evidence type="ECO:0000313" key="3">
    <source>
        <dbReference type="Proteomes" id="UP000093052"/>
    </source>
</evidence>
<evidence type="ECO:0000256" key="1">
    <source>
        <dbReference type="SAM" id="Phobius"/>
    </source>
</evidence>
<dbReference type="EMBL" id="CP016622">
    <property type="protein sequence ID" value="ANZ30967.1"/>
    <property type="molecule type" value="Genomic_DNA"/>
</dbReference>
<dbReference type="InterPro" id="IPR047928">
    <property type="entry name" value="Perm_prefix_1"/>
</dbReference>
<keyword evidence="3" id="KW-1185">Reference proteome</keyword>
<dbReference type="KEGG" id="ptl:AOT13_13180"/>
<keyword evidence="1" id="KW-1133">Transmembrane helix</keyword>
<dbReference type="NCBIfam" id="NF038403">
    <property type="entry name" value="perm_prefix_1"/>
    <property type="match status" value="1"/>
</dbReference>
<sequence length="72" mass="8247">MKEETRIHLNESIKELMMDGYTENDAFRIAVERFGGSEQAEKLIALMQIRQRTFANWLLAIGVSSILIASFI</sequence>
<dbReference type="AlphaFoldDB" id="A0AAN0YPD0"/>
<keyword evidence="1" id="KW-0812">Transmembrane</keyword>
<gene>
    <name evidence="2" type="ORF">BCV53_13190</name>
</gene>
<reference evidence="3" key="1">
    <citation type="journal article" date="2016" name="Genome Announc.">
        <title>Complete Genome Sequence of Geobacillus thermoglucosidasius NCIMB 11955, the Progenitor of a Bioethanol Production Strain.</title>
        <authorList>
            <person name="Sheng L."/>
            <person name="Zhang Y."/>
            <person name="Minton N.P."/>
        </authorList>
    </citation>
    <scope>NUCLEOTIDE SEQUENCE [LARGE SCALE GENOMIC DNA]</scope>
    <source>
        <strain evidence="3">NCIMB 11955</strain>
    </source>
</reference>
<dbReference type="RefSeq" id="WP_042386059.1">
    <property type="nucleotide sequence ID" value="NZ_CP012712.1"/>
</dbReference>
<accession>A0AAN0YPD0</accession>
<dbReference type="Proteomes" id="UP000093052">
    <property type="component" value="Chromosome"/>
</dbReference>
<keyword evidence="1" id="KW-0472">Membrane</keyword>
<name>A0AAN0YPD0_PARTM</name>